<reference evidence="1 2" key="1">
    <citation type="submission" date="2018-06" db="EMBL/GenBank/DDBJ databases">
        <title>Comparative genomics reveals the genomic features of Rhizophagus irregularis, R. cerebriforme, R. diaphanum and Gigaspora rosea, and their symbiotic lifestyle signature.</title>
        <authorList>
            <person name="Morin E."/>
            <person name="San Clemente H."/>
            <person name="Chen E.C.H."/>
            <person name="De La Providencia I."/>
            <person name="Hainaut M."/>
            <person name="Kuo A."/>
            <person name="Kohler A."/>
            <person name="Murat C."/>
            <person name="Tang N."/>
            <person name="Roy S."/>
            <person name="Loubradou J."/>
            <person name="Henrissat B."/>
            <person name="Grigoriev I.V."/>
            <person name="Corradi N."/>
            <person name="Roux C."/>
            <person name="Martin F.M."/>
        </authorList>
    </citation>
    <scope>NUCLEOTIDE SEQUENCE [LARGE SCALE GENOMIC DNA]</scope>
    <source>
        <strain evidence="1 2">DAOM 227022</strain>
    </source>
</reference>
<evidence type="ECO:0000313" key="1">
    <source>
        <dbReference type="EMBL" id="RIA89981.1"/>
    </source>
</evidence>
<protein>
    <recommendedName>
        <fullName evidence="3">Tc1-like transposase DDE domain-containing protein</fullName>
    </recommendedName>
</protein>
<evidence type="ECO:0008006" key="3">
    <source>
        <dbReference type="Google" id="ProtNLM"/>
    </source>
</evidence>
<comment type="caution">
    <text evidence="1">The sequence shown here is derived from an EMBL/GenBank/DDBJ whole genome shotgun (WGS) entry which is preliminary data.</text>
</comment>
<proteinExistence type="predicted"/>
<dbReference type="InterPro" id="IPR036397">
    <property type="entry name" value="RNaseH_sf"/>
</dbReference>
<dbReference type="EMBL" id="QKYT01000198">
    <property type="protein sequence ID" value="RIA89981.1"/>
    <property type="molecule type" value="Genomic_DNA"/>
</dbReference>
<dbReference type="Proteomes" id="UP000265703">
    <property type="component" value="Unassembled WGS sequence"/>
</dbReference>
<dbReference type="AlphaFoldDB" id="A0A397T4B5"/>
<dbReference type="OrthoDB" id="2421251at2759"/>
<gene>
    <name evidence="1" type="ORF">C1645_738252</name>
</gene>
<evidence type="ECO:0000313" key="2">
    <source>
        <dbReference type="Proteomes" id="UP000265703"/>
    </source>
</evidence>
<name>A0A397T4B5_9GLOM</name>
<dbReference type="Gene3D" id="3.30.420.10">
    <property type="entry name" value="Ribonuclease H-like superfamily/Ribonuclease H"/>
    <property type="match status" value="1"/>
</dbReference>
<organism evidence="1 2">
    <name type="scientific">Glomus cerebriforme</name>
    <dbReference type="NCBI Taxonomy" id="658196"/>
    <lineage>
        <taxon>Eukaryota</taxon>
        <taxon>Fungi</taxon>
        <taxon>Fungi incertae sedis</taxon>
        <taxon>Mucoromycota</taxon>
        <taxon>Glomeromycotina</taxon>
        <taxon>Glomeromycetes</taxon>
        <taxon>Glomerales</taxon>
        <taxon>Glomeraceae</taxon>
        <taxon>Glomus</taxon>
    </lineage>
</organism>
<sequence length="211" mass="25144">MEKRNYLPLQKAGSKFKIDRKSFYHLIYSFQTKEAKTLKEVSNYVYKKTGLQLSIPTIYRILRKIKYSHHGIHYRNPKQKQNLAEALEFMEEVSKLSQHLILAADESGYPLNLAPKKRLRFKRLSAHKTKKVREVLDKNNMKPRFIVSANPWLNPTELVFNVKKYVRNQEPKIYEELRKVVDDKIKVLQGEDLRQYFKDCLDFDFILKNGH</sequence>
<dbReference type="GO" id="GO:0003676">
    <property type="term" value="F:nucleic acid binding"/>
    <property type="evidence" value="ECO:0007669"/>
    <property type="project" value="InterPro"/>
</dbReference>
<accession>A0A397T4B5</accession>
<keyword evidence="2" id="KW-1185">Reference proteome</keyword>